<dbReference type="SUPFAM" id="SSF56935">
    <property type="entry name" value="Porins"/>
    <property type="match status" value="1"/>
</dbReference>
<dbReference type="InterPro" id="IPR036942">
    <property type="entry name" value="Beta-barrel_TonB_sf"/>
</dbReference>
<accession>A0A259U2X0</accession>
<protein>
    <recommendedName>
        <fullName evidence="6">TonB-dependent receptor-like beta-barrel domain-containing protein</fullName>
    </recommendedName>
</protein>
<keyword evidence="5" id="KW-1185">Reference proteome</keyword>
<dbReference type="InParanoid" id="A0A259U2X0"/>
<sequence>MQASASADREFRAARDREPTVRAGLFGQHSPDGNLNLNARLEWRAATRWDGWPEPDVPAALLLDLGLSRSFAGERFHIALTGRNVLGAPEQTHPLGATLDGRLFVRVEARF</sequence>
<organism evidence="4 5">
    <name type="scientific">Rubricoccus marinus</name>
    <dbReference type="NCBI Taxonomy" id="716817"/>
    <lineage>
        <taxon>Bacteria</taxon>
        <taxon>Pseudomonadati</taxon>
        <taxon>Rhodothermota</taxon>
        <taxon>Rhodothermia</taxon>
        <taxon>Rhodothermales</taxon>
        <taxon>Rubricoccaceae</taxon>
        <taxon>Rubricoccus</taxon>
    </lineage>
</organism>
<name>A0A259U2X0_9BACT</name>
<evidence type="ECO:0000256" key="3">
    <source>
        <dbReference type="ARBA" id="ARBA00023237"/>
    </source>
</evidence>
<dbReference type="Proteomes" id="UP000216446">
    <property type="component" value="Unassembled WGS sequence"/>
</dbReference>
<evidence type="ECO:0000313" key="4">
    <source>
        <dbReference type="EMBL" id="OZC04134.1"/>
    </source>
</evidence>
<dbReference type="GO" id="GO:0009279">
    <property type="term" value="C:cell outer membrane"/>
    <property type="evidence" value="ECO:0007669"/>
    <property type="project" value="UniProtKB-SubCell"/>
</dbReference>
<comment type="caution">
    <text evidence="4">The sequence shown here is derived from an EMBL/GenBank/DDBJ whole genome shotgun (WGS) entry which is preliminary data.</text>
</comment>
<gene>
    <name evidence="4" type="ORF">BSZ36_14770</name>
</gene>
<dbReference type="Gene3D" id="2.40.170.20">
    <property type="entry name" value="TonB-dependent receptor, beta-barrel domain"/>
    <property type="match status" value="1"/>
</dbReference>
<evidence type="ECO:0000256" key="1">
    <source>
        <dbReference type="ARBA" id="ARBA00004442"/>
    </source>
</evidence>
<evidence type="ECO:0008006" key="6">
    <source>
        <dbReference type="Google" id="ProtNLM"/>
    </source>
</evidence>
<keyword evidence="2" id="KW-0472">Membrane</keyword>
<keyword evidence="3" id="KW-0998">Cell outer membrane</keyword>
<dbReference type="EMBL" id="MQWB01000001">
    <property type="protein sequence ID" value="OZC04134.1"/>
    <property type="molecule type" value="Genomic_DNA"/>
</dbReference>
<dbReference type="AlphaFoldDB" id="A0A259U2X0"/>
<evidence type="ECO:0000256" key="2">
    <source>
        <dbReference type="ARBA" id="ARBA00023136"/>
    </source>
</evidence>
<evidence type="ECO:0000313" key="5">
    <source>
        <dbReference type="Proteomes" id="UP000216446"/>
    </source>
</evidence>
<proteinExistence type="predicted"/>
<reference evidence="4 5" key="1">
    <citation type="submission" date="2016-11" db="EMBL/GenBank/DDBJ databases">
        <title>Study of marine rhodopsin-containing bacteria.</title>
        <authorList>
            <person name="Yoshizawa S."/>
            <person name="Kumagai Y."/>
            <person name="Kogure K."/>
        </authorList>
    </citation>
    <scope>NUCLEOTIDE SEQUENCE [LARGE SCALE GENOMIC DNA]</scope>
    <source>
        <strain evidence="4 5">SG-29</strain>
    </source>
</reference>
<comment type="subcellular location">
    <subcellularLocation>
        <location evidence="1">Cell outer membrane</location>
    </subcellularLocation>
</comment>